<comment type="caution">
    <text evidence="1">The sequence shown here is derived from an EMBL/GenBank/DDBJ whole genome shotgun (WGS) entry which is preliminary data.</text>
</comment>
<sequence>MTWRTGLWRTKSFRRSPKVTMSNRIVMSSGCVERPDEGNPNEGAVMRLFCWCCVDISWLASGATRICVQAFVRVPSLGPYKLVSEPSNVDHQIAFDHCDLAVYDYSHILNLTPIEITPTFYLVQEMDLASVPLTVVPPAAEDEQGIPAQEVILALPEPNAPSTTRVATRGGLNSSFYREGRNAFAVRSQPSRHSTGSGNGWLECDIRQFQVNSVNTNLVSSNIIHCKLSYLS</sequence>
<evidence type="ECO:0000313" key="1">
    <source>
        <dbReference type="EMBL" id="KAI3811086.1"/>
    </source>
</evidence>
<dbReference type="Proteomes" id="UP001056120">
    <property type="component" value="Linkage Group LG07"/>
</dbReference>
<accession>A0ACB9ITD2</accession>
<reference evidence="1 2" key="2">
    <citation type="journal article" date="2022" name="Mol. Ecol. Resour.">
        <title>The genomes of chicory, endive, great burdock and yacon provide insights into Asteraceae paleo-polyploidization history and plant inulin production.</title>
        <authorList>
            <person name="Fan W."/>
            <person name="Wang S."/>
            <person name="Wang H."/>
            <person name="Wang A."/>
            <person name="Jiang F."/>
            <person name="Liu H."/>
            <person name="Zhao H."/>
            <person name="Xu D."/>
            <person name="Zhang Y."/>
        </authorList>
    </citation>
    <scope>NUCLEOTIDE SEQUENCE [LARGE SCALE GENOMIC DNA]</scope>
    <source>
        <strain evidence="2">cv. Yunnan</strain>
        <tissue evidence="1">Leaves</tissue>
    </source>
</reference>
<proteinExistence type="predicted"/>
<protein>
    <submittedName>
        <fullName evidence="1">Uncharacterized protein</fullName>
    </submittedName>
</protein>
<reference evidence="2" key="1">
    <citation type="journal article" date="2022" name="Mol. Ecol. Resour.">
        <title>The genomes of chicory, endive, great burdock and yacon provide insights into Asteraceae palaeo-polyploidization history and plant inulin production.</title>
        <authorList>
            <person name="Fan W."/>
            <person name="Wang S."/>
            <person name="Wang H."/>
            <person name="Wang A."/>
            <person name="Jiang F."/>
            <person name="Liu H."/>
            <person name="Zhao H."/>
            <person name="Xu D."/>
            <person name="Zhang Y."/>
        </authorList>
    </citation>
    <scope>NUCLEOTIDE SEQUENCE [LARGE SCALE GENOMIC DNA]</scope>
    <source>
        <strain evidence="2">cv. Yunnan</strain>
    </source>
</reference>
<organism evidence="1 2">
    <name type="scientific">Smallanthus sonchifolius</name>
    <dbReference type="NCBI Taxonomy" id="185202"/>
    <lineage>
        <taxon>Eukaryota</taxon>
        <taxon>Viridiplantae</taxon>
        <taxon>Streptophyta</taxon>
        <taxon>Embryophyta</taxon>
        <taxon>Tracheophyta</taxon>
        <taxon>Spermatophyta</taxon>
        <taxon>Magnoliopsida</taxon>
        <taxon>eudicotyledons</taxon>
        <taxon>Gunneridae</taxon>
        <taxon>Pentapetalae</taxon>
        <taxon>asterids</taxon>
        <taxon>campanulids</taxon>
        <taxon>Asterales</taxon>
        <taxon>Asteraceae</taxon>
        <taxon>Asteroideae</taxon>
        <taxon>Heliantheae alliance</taxon>
        <taxon>Millerieae</taxon>
        <taxon>Smallanthus</taxon>
    </lineage>
</organism>
<dbReference type="EMBL" id="CM042024">
    <property type="protein sequence ID" value="KAI3811086.1"/>
    <property type="molecule type" value="Genomic_DNA"/>
</dbReference>
<gene>
    <name evidence="1" type="ORF">L1987_20802</name>
</gene>
<keyword evidence="2" id="KW-1185">Reference proteome</keyword>
<evidence type="ECO:0000313" key="2">
    <source>
        <dbReference type="Proteomes" id="UP001056120"/>
    </source>
</evidence>
<name>A0ACB9ITD2_9ASTR</name>